<dbReference type="OrthoDB" id="3266505at2759"/>
<gene>
    <name evidence="8" type="ORF">B0T11DRAFT_86849</name>
</gene>
<comment type="caution">
    <text evidence="8">The sequence shown here is derived from an EMBL/GenBank/DDBJ whole genome shotgun (WGS) entry which is preliminary data.</text>
</comment>
<accession>A0A8K0X5D7</accession>
<proteinExistence type="predicted"/>
<evidence type="ECO:0000313" key="8">
    <source>
        <dbReference type="EMBL" id="KAH7362700.1"/>
    </source>
</evidence>
<evidence type="ECO:0000256" key="3">
    <source>
        <dbReference type="ARBA" id="ARBA00023125"/>
    </source>
</evidence>
<evidence type="ECO:0000259" key="7">
    <source>
        <dbReference type="PROSITE" id="PS50048"/>
    </source>
</evidence>
<evidence type="ECO:0000256" key="5">
    <source>
        <dbReference type="ARBA" id="ARBA00023242"/>
    </source>
</evidence>
<dbReference type="GO" id="GO:0008270">
    <property type="term" value="F:zinc ion binding"/>
    <property type="evidence" value="ECO:0007669"/>
    <property type="project" value="InterPro"/>
</dbReference>
<dbReference type="Proteomes" id="UP000813385">
    <property type="component" value="Unassembled WGS sequence"/>
</dbReference>
<feature type="region of interest" description="Disordered" evidence="6">
    <location>
        <begin position="111"/>
        <end position="174"/>
    </location>
</feature>
<dbReference type="InterPro" id="IPR051127">
    <property type="entry name" value="Fungal_SecMet_Regulators"/>
</dbReference>
<dbReference type="CDD" id="cd00067">
    <property type="entry name" value="GAL4"/>
    <property type="match status" value="1"/>
</dbReference>
<dbReference type="SMART" id="SM00066">
    <property type="entry name" value="GAL4"/>
    <property type="match status" value="1"/>
</dbReference>
<dbReference type="GO" id="GO:0000981">
    <property type="term" value="F:DNA-binding transcription factor activity, RNA polymerase II-specific"/>
    <property type="evidence" value="ECO:0007669"/>
    <property type="project" value="InterPro"/>
</dbReference>
<dbReference type="SMART" id="SM00906">
    <property type="entry name" value="Fungal_trans"/>
    <property type="match status" value="1"/>
</dbReference>
<feature type="compositionally biased region" description="Low complexity" evidence="6">
    <location>
        <begin position="111"/>
        <end position="133"/>
    </location>
</feature>
<keyword evidence="2" id="KW-0805">Transcription regulation</keyword>
<keyword evidence="4" id="KW-0804">Transcription</keyword>
<evidence type="ECO:0000256" key="2">
    <source>
        <dbReference type="ARBA" id="ARBA00023015"/>
    </source>
</evidence>
<dbReference type="Pfam" id="PF04082">
    <property type="entry name" value="Fungal_trans"/>
    <property type="match status" value="1"/>
</dbReference>
<feature type="compositionally biased region" description="Basic and acidic residues" evidence="6">
    <location>
        <begin position="150"/>
        <end position="174"/>
    </location>
</feature>
<dbReference type="InterPro" id="IPR001138">
    <property type="entry name" value="Zn2Cys6_DnaBD"/>
</dbReference>
<feature type="region of interest" description="Disordered" evidence="6">
    <location>
        <begin position="1"/>
        <end position="30"/>
    </location>
</feature>
<keyword evidence="9" id="KW-1185">Reference proteome</keyword>
<dbReference type="PANTHER" id="PTHR47424:SF3">
    <property type="entry name" value="REGULATORY PROTEIN GAL4"/>
    <property type="match status" value="1"/>
</dbReference>
<dbReference type="GO" id="GO:0003677">
    <property type="term" value="F:DNA binding"/>
    <property type="evidence" value="ECO:0007669"/>
    <property type="project" value="UniProtKB-KW"/>
</dbReference>
<dbReference type="PANTHER" id="PTHR47424">
    <property type="entry name" value="REGULATORY PROTEIN GAL4"/>
    <property type="match status" value="1"/>
</dbReference>
<organism evidence="8 9">
    <name type="scientific">Plectosphaerella cucumerina</name>
    <dbReference type="NCBI Taxonomy" id="40658"/>
    <lineage>
        <taxon>Eukaryota</taxon>
        <taxon>Fungi</taxon>
        <taxon>Dikarya</taxon>
        <taxon>Ascomycota</taxon>
        <taxon>Pezizomycotina</taxon>
        <taxon>Sordariomycetes</taxon>
        <taxon>Hypocreomycetidae</taxon>
        <taxon>Glomerellales</taxon>
        <taxon>Plectosphaerellaceae</taxon>
        <taxon>Plectosphaerella</taxon>
    </lineage>
</organism>
<keyword evidence="5" id="KW-0539">Nucleus</keyword>
<dbReference type="CDD" id="cd12148">
    <property type="entry name" value="fungal_TF_MHR"/>
    <property type="match status" value="1"/>
</dbReference>
<dbReference type="PROSITE" id="PS50048">
    <property type="entry name" value="ZN2_CY6_FUNGAL_2"/>
    <property type="match status" value="1"/>
</dbReference>
<evidence type="ECO:0000256" key="4">
    <source>
        <dbReference type="ARBA" id="ARBA00023163"/>
    </source>
</evidence>
<feature type="compositionally biased region" description="Basic residues" evidence="6">
    <location>
        <begin position="21"/>
        <end position="30"/>
    </location>
</feature>
<protein>
    <submittedName>
        <fullName evidence="8">Fungal-specific transcription factor domain-containing protein</fullName>
    </submittedName>
</protein>
<evidence type="ECO:0000256" key="6">
    <source>
        <dbReference type="SAM" id="MobiDB-lite"/>
    </source>
</evidence>
<keyword evidence="1" id="KW-0479">Metal-binding</keyword>
<name>A0A8K0X5D7_9PEZI</name>
<dbReference type="AlphaFoldDB" id="A0A8K0X5D7"/>
<sequence>MSSSTPEGKKPQQPQRLPVNPRRHKVPAGQRKRVAIACNNCNVRRIKCSGDSPCAQCRSSSRDCQYPESQATVSVARSELETLRLRCAALERSLTDAVPDPARRRALLAPHLTASSSPSSTPAAGPVAPSAGGSVTGGSVKRSGSEAEPDADREPEPEPETDYRSEGRWLHDPDGTVRYLGETSGATFLDYLKEFMNRVLPLAAPPHEPWAIAPGPLADNGDTFIASLGQYQTYDSRPLYEPDVDPLWLPPRDEVDAMLAELRYLIQDGNGVFPSGGMLYWPDGGLDEPLGAPVPSATAGSDGPWAKHRHLAFYNAAFAVVCHARRASPPAPTIGDDHLGEAFFRRAKMLVGNPLDARRWTVGDVSTLALMSVYLIEMNRRDAACIHIGVAIHVAVMHGAFKGWVDERGKRVFWTLYIIDRWLSCLMGRPPTLLDDAIRLEMPMDAPNLPPAIGLQASVRISRITSYIVCNTYGIAPWDQQPPGPHGGNSAGRAAQYHVDRAMQMLDDWRSSLPVSLQLGAEHLSTDAVVCGLHMARNQLVVLTARPIVFVAVKKAVAERLISRRGGGTSERPLDVDRHPQARHMGAGLAAARWNMRIGRWLRSLYGTRRRLFHTELHYVFNAAVLIILDALLAPLPFGPTPSLPPLDEDVRSAIEIFEEDSRGGSNYSKDCCRVLADLSMLARRLAASLAWTGEQQQQTQQQMLEETGVMHPWAPDAFGQTMLGGPRTLAVPGPFDQELLNWMETDDLQLYSNFLI</sequence>
<feature type="domain" description="Zn(2)-C6 fungal-type" evidence="7">
    <location>
        <begin position="37"/>
        <end position="66"/>
    </location>
</feature>
<evidence type="ECO:0000256" key="1">
    <source>
        <dbReference type="ARBA" id="ARBA00022723"/>
    </source>
</evidence>
<dbReference type="Gene3D" id="4.10.240.10">
    <property type="entry name" value="Zn(2)-C6 fungal-type DNA-binding domain"/>
    <property type="match status" value="1"/>
</dbReference>
<reference evidence="8" key="1">
    <citation type="journal article" date="2021" name="Nat. Commun.">
        <title>Genetic determinants of endophytism in the Arabidopsis root mycobiome.</title>
        <authorList>
            <person name="Mesny F."/>
            <person name="Miyauchi S."/>
            <person name="Thiergart T."/>
            <person name="Pickel B."/>
            <person name="Atanasova L."/>
            <person name="Karlsson M."/>
            <person name="Huettel B."/>
            <person name="Barry K.W."/>
            <person name="Haridas S."/>
            <person name="Chen C."/>
            <person name="Bauer D."/>
            <person name="Andreopoulos W."/>
            <person name="Pangilinan J."/>
            <person name="LaButti K."/>
            <person name="Riley R."/>
            <person name="Lipzen A."/>
            <person name="Clum A."/>
            <person name="Drula E."/>
            <person name="Henrissat B."/>
            <person name="Kohler A."/>
            <person name="Grigoriev I.V."/>
            <person name="Martin F.M."/>
            <person name="Hacquard S."/>
        </authorList>
    </citation>
    <scope>NUCLEOTIDE SEQUENCE</scope>
    <source>
        <strain evidence="8">MPI-CAGE-AT-0016</strain>
    </source>
</reference>
<dbReference type="InterPro" id="IPR036864">
    <property type="entry name" value="Zn2-C6_fun-type_DNA-bd_sf"/>
</dbReference>
<dbReference type="Pfam" id="PF00172">
    <property type="entry name" value="Zn_clus"/>
    <property type="match status" value="1"/>
</dbReference>
<evidence type="ECO:0000313" key="9">
    <source>
        <dbReference type="Proteomes" id="UP000813385"/>
    </source>
</evidence>
<dbReference type="InterPro" id="IPR007219">
    <property type="entry name" value="XnlR_reg_dom"/>
</dbReference>
<keyword evidence="3" id="KW-0238">DNA-binding</keyword>
<dbReference type="GO" id="GO:0006351">
    <property type="term" value="P:DNA-templated transcription"/>
    <property type="evidence" value="ECO:0007669"/>
    <property type="project" value="InterPro"/>
</dbReference>
<dbReference type="SUPFAM" id="SSF57701">
    <property type="entry name" value="Zn2/Cys6 DNA-binding domain"/>
    <property type="match status" value="1"/>
</dbReference>
<dbReference type="EMBL" id="JAGPXD010000003">
    <property type="protein sequence ID" value="KAH7362700.1"/>
    <property type="molecule type" value="Genomic_DNA"/>
</dbReference>